<feature type="region of interest" description="Disordered" evidence="8">
    <location>
        <begin position="383"/>
        <end position="405"/>
    </location>
</feature>
<evidence type="ECO:0000256" key="8">
    <source>
        <dbReference type="SAM" id="MobiDB-lite"/>
    </source>
</evidence>
<evidence type="ECO:0000256" key="5">
    <source>
        <dbReference type="ARBA" id="ARBA00023136"/>
    </source>
</evidence>
<evidence type="ECO:0000313" key="11">
    <source>
        <dbReference type="Proteomes" id="UP000526501"/>
    </source>
</evidence>
<dbReference type="Proteomes" id="UP000526501">
    <property type="component" value="Unassembled WGS sequence"/>
</dbReference>
<evidence type="ECO:0000256" key="6">
    <source>
        <dbReference type="ARBA" id="ARBA00023237"/>
    </source>
</evidence>
<dbReference type="InterPro" id="IPR013784">
    <property type="entry name" value="Carb-bd-like_fold"/>
</dbReference>
<dbReference type="Pfam" id="PF13715">
    <property type="entry name" value="CarbopepD_reg_2"/>
    <property type="match status" value="1"/>
</dbReference>
<evidence type="ECO:0000256" key="7">
    <source>
        <dbReference type="PROSITE-ProRule" id="PRU01360"/>
    </source>
</evidence>
<dbReference type="PANTHER" id="PTHR40980:SF4">
    <property type="entry name" value="TONB-DEPENDENT RECEPTOR-LIKE BETA-BARREL DOMAIN-CONTAINING PROTEIN"/>
    <property type="match status" value="1"/>
</dbReference>
<feature type="compositionally biased region" description="Basic and acidic residues" evidence="8">
    <location>
        <begin position="391"/>
        <end position="402"/>
    </location>
</feature>
<keyword evidence="4 7" id="KW-0812">Transmembrane</keyword>
<feature type="compositionally biased region" description="Polar residues" evidence="8">
    <location>
        <begin position="10"/>
        <end position="38"/>
    </location>
</feature>
<evidence type="ECO:0000259" key="9">
    <source>
        <dbReference type="Pfam" id="PF07715"/>
    </source>
</evidence>
<dbReference type="InterPro" id="IPR036942">
    <property type="entry name" value="Beta-barrel_TonB_sf"/>
</dbReference>
<keyword evidence="11" id="KW-1185">Reference proteome</keyword>
<comment type="caution">
    <text evidence="10">The sequence shown here is derived from an EMBL/GenBank/DDBJ whole genome shotgun (WGS) entry which is preliminary data.</text>
</comment>
<dbReference type="SUPFAM" id="SSF56935">
    <property type="entry name" value="Porins"/>
    <property type="match status" value="1"/>
</dbReference>
<dbReference type="Gene3D" id="2.60.40.1120">
    <property type="entry name" value="Carboxypeptidase-like, regulatory domain"/>
    <property type="match status" value="1"/>
</dbReference>
<accession>A0A7X1E7I2</accession>
<dbReference type="RefSeq" id="WP_185659113.1">
    <property type="nucleotide sequence ID" value="NZ_CAWPOO010000006.1"/>
</dbReference>
<sequence length="1169" mass="129027">MFLSRASAADRSSQGSGLHASNETSDPASGSMSKTSSGPREGRLSNYRSSTRLAAFLLTFAASVAVLPDSYAADGRGTITGKVISQSSGLYLSSARIRVEGTSLAAVSETDGSYKLRGVPEGDVVLVVEYGGTSIQKLNVNVSDGETVNQNVGITLRGTNLPGSEDGVFELEPFEVKTQAEFNAAALAINEERFSTELKDVVAADQFGDNTDGNLGEFIKFLPGVNVSYGSTYGSGADATSVGIRGFGAEHTAIMVDGVEISGSDPGSLTRAVALDMISVNNASRIEVTKLPTADMPDGATGGSINLVSRTAFEYPKAQFNWRTYLSLNSDNLGNFFSKTPGPTNESTYKTIPGFDFQYVKPINEKFGITVTGQYSQQYNENHTTKSQWGMDRRGTDEDGHYDNVGNPYLKNIQITDAPRIAERTGFGIKADWRPTEGQSLSFRYDRSDYNGTDSYRRIQVKPGDTPLDWGSNGDGTGYVISKTGKAKADMDISFLDRSGDTNNYYLDYKLDRGPWRINATASSSRSNSALDSTNNGHFSVIELQSSGIAEMYMGNITNGIPGILEITDSDGNPYNLYDISNYKVSNLNEASDGGSTLFVRGGQSQSESIKDTFKLDITRDLDFLSTDNFRLTAKTGVFRRVIEDTKSGLGVNYTYRYTGPVSAFDPSVYADEVYVEQDPGFGFSPMTWVDPYKIYDFYEANPDYFSDTEDLLISGDSVAARNYNQSVQNSKHIKETSDAYYVQFEGKALNNKLSFVTGMRWSEAERSGYGPYQNKDRDYLLYDDGTPFYYETVDAETGEIALSPVSVRDDWQEKYGEDRPDVLQQLVDAGFLSSVDDNNTPIESGTLAYKMREWTKDYAIDESSKTDPTFSFQTAYEITNRLTARVGYAKANGAPDFEGSYGVLQRVTFNYTSDGTPGTVTIGNPAIEPWRSDKFDYQLAYYTDLGGKIKLSYFVDETENYIVYDNYIMENLDDLRAFGLPVTDEYIGWTVTTQRNGEGTSRTTGYEVEINQSLGFLGDFGDKFQVYGSYSTKDTVKTDGASLADSPKDGAGFGVYFNSGRFSARVSATYTGELIQKYTRKNYLPDPTSRSGESVQLYYRYPEVTKVDVNFNYQLNDRYGIFYSARNVTNTQTKKEIFDEDGLLPDWVNMESINDYGFNMQLGLRGSF</sequence>
<dbReference type="GO" id="GO:0030246">
    <property type="term" value="F:carbohydrate binding"/>
    <property type="evidence" value="ECO:0007669"/>
    <property type="project" value="InterPro"/>
</dbReference>
<dbReference type="EMBL" id="JACHVC010000006">
    <property type="protein sequence ID" value="MBC2605226.1"/>
    <property type="molecule type" value="Genomic_DNA"/>
</dbReference>
<gene>
    <name evidence="10" type="ORF">H5P27_04135</name>
</gene>
<dbReference type="Gene3D" id="2.170.130.10">
    <property type="entry name" value="TonB-dependent receptor, plug domain"/>
    <property type="match status" value="1"/>
</dbReference>
<dbReference type="InterPro" id="IPR012910">
    <property type="entry name" value="Plug_dom"/>
</dbReference>
<feature type="domain" description="TonB-dependent receptor plug" evidence="9">
    <location>
        <begin position="200"/>
        <end position="303"/>
    </location>
</feature>
<dbReference type="Gene3D" id="2.40.170.20">
    <property type="entry name" value="TonB-dependent receptor, beta-barrel domain"/>
    <property type="match status" value="1"/>
</dbReference>
<proteinExistence type="inferred from homology"/>
<keyword evidence="6 7" id="KW-0998">Cell outer membrane</keyword>
<feature type="region of interest" description="Disordered" evidence="8">
    <location>
        <begin position="1"/>
        <end position="45"/>
    </location>
</feature>
<evidence type="ECO:0000256" key="3">
    <source>
        <dbReference type="ARBA" id="ARBA00022452"/>
    </source>
</evidence>
<keyword evidence="3 7" id="KW-1134">Transmembrane beta strand</keyword>
<keyword evidence="5 7" id="KW-0472">Membrane</keyword>
<dbReference type="GO" id="GO:0009279">
    <property type="term" value="C:cell outer membrane"/>
    <property type="evidence" value="ECO:0007669"/>
    <property type="project" value="UniProtKB-SubCell"/>
</dbReference>
<evidence type="ECO:0000256" key="4">
    <source>
        <dbReference type="ARBA" id="ARBA00022692"/>
    </source>
</evidence>
<evidence type="ECO:0000256" key="1">
    <source>
        <dbReference type="ARBA" id="ARBA00004571"/>
    </source>
</evidence>
<dbReference type="PROSITE" id="PS52016">
    <property type="entry name" value="TONB_DEPENDENT_REC_3"/>
    <property type="match status" value="1"/>
</dbReference>
<dbReference type="InterPro" id="IPR037066">
    <property type="entry name" value="Plug_dom_sf"/>
</dbReference>
<dbReference type="SUPFAM" id="SSF49452">
    <property type="entry name" value="Starch-binding domain-like"/>
    <property type="match status" value="1"/>
</dbReference>
<dbReference type="Pfam" id="PF07715">
    <property type="entry name" value="Plug"/>
    <property type="match status" value="1"/>
</dbReference>
<evidence type="ECO:0000256" key="2">
    <source>
        <dbReference type="ARBA" id="ARBA00022448"/>
    </source>
</evidence>
<protein>
    <submittedName>
        <fullName evidence="10">TonB-dependent receptor</fullName>
    </submittedName>
</protein>
<reference evidence="10 11" key="1">
    <citation type="submission" date="2020-07" db="EMBL/GenBank/DDBJ databases">
        <authorList>
            <person name="Feng X."/>
        </authorList>
    </citation>
    <scope>NUCLEOTIDE SEQUENCE [LARGE SCALE GENOMIC DNA]</scope>
    <source>
        <strain evidence="10 11">JCM23202</strain>
    </source>
</reference>
<dbReference type="PANTHER" id="PTHR40980">
    <property type="entry name" value="PLUG DOMAIN-CONTAINING PROTEIN"/>
    <property type="match status" value="1"/>
</dbReference>
<dbReference type="AlphaFoldDB" id="A0A7X1E7I2"/>
<comment type="similarity">
    <text evidence="7">Belongs to the TonB-dependent receptor family.</text>
</comment>
<dbReference type="InterPro" id="IPR039426">
    <property type="entry name" value="TonB-dep_rcpt-like"/>
</dbReference>
<evidence type="ECO:0000313" key="10">
    <source>
        <dbReference type="EMBL" id="MBC2605226.1"/>
    </source>
</evidence>
<keyword evidence="10" id="KW-0675">Receptor</keyword>
<name>A0A7X1E7I2_9BACT</name>
<organism evidence="10 11">
    <name type="scientific">Pelagicoccus albus</name>
    <dbReference type="NCBI Taxonomy" id="415222"/>
    <lineage>
        <taxon>Bacteria</taxon>
        <taxon>Pseudomonadati</taxon>
        <taxon>Verrucomicrobiota</taxon>
        <taxon>Opitutia</taxon>
        <taxon>Puniceicoccales</taxon>
        <taxon>Pelagicoccaceae</taxon>
        <taxon>Pelagicoccus</taxon>
    </lineage>
</organism>
<keyword evidence="2 7" id="KW-0813">Transport</keyword>
<comment type="subcellular location">
    <subcellularLocation>
        <location evidence="1 7">Cell outer membrane</location>
        <topology evidence="1 7">Multi-pass membrane protein</topology>
    </subcellularLocation>
</comment>